<feature type="domain" description="NmrA-like" evidence="3">
    <location>
        <begin position="3"/>
        <end position="285"/>
    </location>
</feature>
<dbReference type="Pfam" id="PF05368">
    <property type="entry name" value="NmrA"/>
    <property type="match status" value="1"/>
</dbReference>
<evidence type="ECO:0000256" key="2">
    <source>
        <dbReference type="ARBA" id="ARBA00023276"/>
    </source>
</evidence>
<gene>
    <name evidence="4" type="ORF">DFP90_12314</name>
</gene>
<keyword evidence="2" id="KW-0604">Photosystem II</keyword>
<evidence type="ECO:0000313" key="5">
    <source>
        <dbReference type="Proteomes" id="UP000256845"/>
    </source>
</evidence>
<comment type="caution">
    <text evidence="4">The sequence shown here is derived from an EMBL/GenBank/DDBJ whole genome shotgun (WGS) entry which is preliminary data.</text>
</comment>
<dbReference type="Gene3D" id="3.40.50.720">
    <property type="entry name" value="NAD(P)-binding Rossmann-like Domain"/>
    <property type="match status" value="1"/>
</dbReference>
<organism evidence="4 5">
    <name type="scientific">Aestuariispira insulae</name>
    <dbReference type="NCBI Taxonomy" id="1461337"/>
    <lineage>
        <taxon>Bacteria</taxon>
        <taxon>Pseudomonadati</taxon>
        <taxon>Pseudomonadota</taxon>
        <taxon>Alphaproteobacteria</taxon>
        <taxon>Rhodospirillales</taxon>
        <taxon>Kiloniellaceae</taxon>
        <taxon>Aestuariispira</taxon>
    </lineage>
</organism>
<dbReference type="InterPro" id="IPR044256">
    <property type="entry name" value="HCF244-like"/>
</dbReference>
<dbReference type="SUPFAM" id="SSF51735">
    <property type="entry name" value="NAD(P)-binding Rossmann-fold domains"/>
    <property type="match status" value="1"/>
</dbReference>
<name>A0A3D9H2I2_9PROT</name>
<dbReference type="Proteomes" id="UP000256845">
    <property type="component" value="Unassembled WGS sequence"/>
</dbReference>
<keyword evidence="1" id="KW-0602">Photosynthesis</keyword>
<dbReference type="PANTHER" id="PTHR47128">
    <property type="match status" value="1"/>
</dbReference>
<protein>
    <submittedName>
        <fullName evidence="4">Uncharacterized protein YbjT (DUF2867 family)</fullName>
    </submittedName>
</protein>
<accession>A0A3D9H2I2</accession>
<dbReference type="RefSeq" id="WP_115939661.1">
    <property type="nucleotide sequence ID" value="NZ_QRDW01000023.1"/>
</dbReference>
<dbReference type="CDD" id="cd05243">
    <property type="entry name" value="SDR_a5"/>
    <property type="match status" value="1"/>
</dbReference>
<evidence type="ECO:0000259" key="3">
    <source>
        <dbReference type="Pfam" id="PF05368"/>
    </source>
</evidence>
<dbReference type="PANTHER" id="PTHR47128:SF2">
    <property type="entry name" value="PROTEIN HIGH CHLOROPHYLL FLUORESCENCE PHENOTYPE 244, CHLOROPLASTIC"/>
    <property type="match status" value="1"/>
</dbReference>
<dbReference type="InterPro" id="IPR036291">
    <property type="entry name" value="NAD(P)-bd_dom_sf"/>
</dbReference>
<keyword evidence="5" id="KW-1185">Reference proteome</keyword>
<dbReference type="GO" id="GO:0009523">
    <property type="term" value="C:photosystem II"/>
    <property type="evidence" value="ECO:0007669"/>
    <property type="project" value="UniProtKB-KW"/>
</dbReference>
<evidence type="ECO:0000256" key="1">
    <source>
        <dbReference type="ARBA" id="ARBA00022531"/>
    </source>
</evidence>
<reference evidence="4 5" key="1">
    <citation type="submission" date="2018-07" db="EMBL/GenBank/DDBJ databases">
        <title>Genomic Encyclopedia of Type Strains, Phase III (KMG-III): the genomes of soil and plant-associated and newly described type strains.</title>
        <authorList>
            <person name="Whitman W."/>
        </authorList>
    </citation>
    <scope>NUCLEOTIDE SEQUENCE [LARGE SCALE GENOMIC DNA]</scope>
    <source>
        <strain evidence="4 5">CECT 8488</strain>
    </source>
</reference>
<dbReference type="InterPro" id="IPR008030">
    <property type="entry name" value="NmrA-like"/>
</dbReference>
<dbReference type="AlphaFoldDB" id="A0A3D9H2I2"/>
<dbReference type="GO" id="GO:0015979">
    <property type="term" value="P:photosynthesis"/>
    <property type="evidence" value="ECO:0007669"/>
    <property type="project" value="UniProtKB-KW"/>
</dbReference>
<sequence>MDLIVGATGILGNVICQDLLGKGRKVRALVRTSSDSDKVAALKEAGAEIVIGDLKDPASLDAACDGVDAVITTASSTLSRTEGDDIETVDRLGQMALVEAAKKAGVNHFLFVSFPQAGREFPLQDAKRAVENAIEQSGMTYTILHPTHFREVWLSPALGFDTAEGSVRIFGEGQGRISWVSLLDVRDAVVNSLDNAKAHNRTIRLGGPEALTLLEVIERFEKQAGKSFDREILPLEALEGMHGGEDPLEKSFAALMMVCHDEGCEIDNSDAAEILGHRPSSIDEFAKQVLG</sequence>
<proteinExistence type="predicted"/>
<dbReference type="OrthoDB" id="367683at2"/>
<dbReference type="EMBL" id="QRDW01000023">
    <property type="protein sequence ID" value="RED43371.1"/>
    <property type="molecule type" value="Genomic_DNA"/>
</dbReference>
<evidence type="ECO:0000313" key="4">
    <source>
        <dbReference type="EMBL" id="RED43371.1"/>
    </source>
</evidence>